<dbReference type="AlphaFoldDB" id="A0A1Y2IQI3"/>
<gene>
    <name evidence="2" type="ORF">PYCCODRAFT_268005</name>
</gene>
<feature type="region of interest" description="Disordered" evidence="1">
    <location>
        <begin position="54"/>
        <end position="73"/>
    </location>
</feature>
<protein>
    <submittedName>
        <fullName evidence="2">Uncharacterized protein</fullName>
    </submittedName>
</protein>
<keyword evidence="3" id="KW-1185">Reference proteome</keyword>
<accession>A0A1Y2IQI3</accession>
<dbReference type="EMBL" id="KZ084101">
    <property type="protein sequence ID" value="OSD03358.1"/>
    <property type="molecule type" value="Genomic_DNA"/>
</dbReference>
<evidence type="ECO:0000256" key="1">
    <source>
        <dbReference type="SAM" id="MobiDB-lite"/>
    </source>
</evidence>
<organism evidence="2 3">
    <name type="scientific">Trametes coccinea (strain BRFM310)</name>
    <name type="common">Pycnoporus coccineus</name>
    <dbReference type="NCBI Taxonomy" id="1353009"/>
    <lineage>
        <taxon>Eukaryota</taxon>
        <taxon>Fungi</taxon>
        <taxon>Dikarya</taxon>
        <taxon>Basidiomycota</taxon>
        <taxon>Agaricomycotina</taxon>
        <taxon>Agaricomycetes</taxon>
        <taxon>Polyporales</taxon>
        <taxon>Polyporaceae</taxon>
        <taxon>Trametes</taxon>
    </lineage>
</organism>
<name>A0A1Y2IQI3_TRAC3</name>
<evidence type="ECO:0000313" key="2">
    <source>
        <dbReference type="EMBL" id="OSD03358.1"/>
    </source>
</evidence>
<proteinExistence type="predicted"/>
<sequence length="103" mass="11179">MRAFYVPRPYLSSGRPFTAAALTWHPSLRSGYPLCCRTGPAVPRYHCHSWTVPPTRSRSEVAHGRHTSGSNNASARLAAVSVPAYGPPLFPTSPNMHLPALVV</sequence>
<dbReference type="Proteomes" id="UP000193067">
    <property type="component" value="Unassembled WGS sequence"/>
</dbReference>
<reference evidence="2 3" key="1">
    <citation type="journal article" date="2015" name="Biotechnol. Biofuels">
        <title>Enhanced degradation of softwood versus hardwood by the white-rot fungus Pycnoporus coccineus.</title>
        <authorList>
            <person name="Couturier M."/>
            <person name="Navarro D."/>
            <person name="Chevret D."/>
            <person name="Henrissat B."/>
            <person name="Piumi F."/>
            <person name="Ruiz-Duenas F.J."/>
            <person name="Martinez A.T."/>
            <person name="Grigoriev I.V."/>
            <person name="Riley R."/>
            <person name="Lipzen A."/>
            <person name="Berrin J.G."/>
            <person name="Master E.R."/>
            <person name="Rosso M.N."/>
        </authorList>
    </citation>
    <scope>NUCLEOTIDE SEQUENCE [LARGE SCALE GENOMIC DNA]</scope>
    <source>
        <strain evidence="2 3">BRFM310</strain>
    </source>
</reference>
<evidence type="ECO:0000313" key="3">
    <source>
        <dbReference type="Proteomes" id="UP000193067"/>
    </source>
</evidence>